<proteinExistence type="predicted"/>
<dbReference type="EMBL" id="MU004234">
    <property type="protein sequence ID" value="KAF2669795.1"/>
    <property type="molecule type" value="Genomic_DNA"/>
</dbReference>
<gene>
    <name evidence="1" type="ORF">BT63DRAFT_221908</name>
</gene>
<evidence type="ECO:0000313" key="2">
    <source>
        <dbReference type="Proteomes" id="UP000799302"/>
    </source>
</evidence>
<keyword evidence="2" id="KW-1185">Reference proteome</keyword>
<name>A0A6A6UC14_9PEZI</name>
<reference evidence="1" key="1">
    <citation type="journal article" date="2020" name="Stud. Mycol.">
        <title>101 Dothideomycetes genomes: a test case for predicting lifestyles and emergence of pathogens.</title>
        <authorList>
            <person name="Haridas S."/>
            <person name="Albert R."/>
            <person name="Binder M."/>
            <person name="Bloem J."/>
            <person name="Labutti K."/>
            <person name="Salamov A."/>
            <person name="Andreopoulos B."/>
            <person name="Baker S."/>
            <person name="Barry K."/>
            <person name="Bills G."/>
            <person name="Bluhm B."/>
            <person name="Cannon C."/>
            <person name="Castanera R."/>
            <person name="Culley D."/>
            <person name="Daum C."/>
            <person name="Ezra D."/>
            <person name="Gonzalez J."/>
            <person name="Henrissat B."/>
            <person name="Kuo A."/>
            <person name="Liang C."/>
            <person name="Lipzen A."/>
            <person name="Lutzoni F."/>
            <person name="Magnuson J."/>
            <person name="Mondo S."/>
            <person name="Nolan M."/>
            <person name="Ohm R."/>
            <person name="Pangilinan J."/>
            <person name="Park H.-J."/>
            <person name="Ramirez L."/>
            <person name="Alfaro M."/>
            <person name="Sun H."/>
            <person name="Tritt A."/>
            <person name="Yoshinaga Y."/>
            <person name="Zwiers L.-H."/>
            <person name="Turgeon B."/>
            <person name="Goodwin S."/>
            <person name="Spatafora J."/>
            <person name="Crous P."/>
            <person name="Grigoriev I."/>
        </authorList>
    </citation>
    <scope>NUCLEOTIDE SEQUENCE</scope>
    <source>
        <strain evidence="1">CBS 115976</strain>
    </source>
</reference>
<organism evidence="1 2">
    <name type="scientific">Microthyrium microscopicum</name>
    <dbReference type="NCBI Taxonomy" id="703497"/>
    <lineage>
        <taxon>Eukaryota</taxon>
        <taxon>Fungi</taxon>
        <taxon>Dikarya</taxon>
        <taxon>Ascomycota</taxon>
        <taxon>Pezizomycotina</taxon>
        <taxon>Dothideomycetes</taxon>
        <taxon>Dothideomycetes incertae sedis</taxon>
        <taxon>Microthyriales</taxon>
        <taxon>Microthyriaceae</taxon>
        <taxon>Microthyrium</taxon>
    </lineage>
</organism>
<dbReference type="Proteomes" id="UP000799302">
    <property type="component" value="Unassembled WGS sequence"/>
</dbReference>
<protein>
    <submittedName>
        <fullName evidence="1">Uncharacterized protein</fullName>
    </submittedName>
</protein>
<sequence length="77" mass="8714">MSCLSFCLSFSLHSFTPTNRFKHFPTFVFLFCDHSRIFIARIGRFAQGTITTTPVVDHINHYTLAASSHRIISCACS</sequence>
<dbReference type="AlphaFoldDB" id="A0A6A6UC14"/>
<evidence type="ECO:0000313" key="1">
    <source>
        <dbReference type="EMBL" id="KAF2669795.1"/>
    </source>
</evidence>
<accession>A0A6A6UC14</accession>